<evidence type="ECO:0008006" key="10">
    <source>
        <dbReference type="Google" id="ProtNLM"/>
    </source>
</evidence>
<comment type="caution">
    <text evidence="8">The sequence shown here is derived from an EMBL/GenBank/DDBJ whole genome shotgun (WGS) entry which is preliminary data.</text>
</comment>
<proteinExistence type="predicted"/>
<evidence type="ECO:0000256" key="2">
    <source>
        <dbReference type="ARBA" id="ARBA00022618"/>
    </source>
</evidence>
<protein>
    <recommendedName>
        <fullName evidence="10">Sister chromatid cohesion protein</fullName>
    </recommendedName>
</protein>
<keyword evidence="3" id="KW-0498">Mitosis</keyword>
<feature type="compositionally biased region" description="Low complexity" evidence="7">
    <location>
        <begin position="1214"/>
        <end position="1227"/>
    </location>
</feature>
<feature type="region of interest" description="Disordered" evidence="7">
    <location>
        <begin position="1196"/>
        <end position="1233"/>
    </location>
</feature>
<name>A0ABP0PBM5_9DINO</name>
<sequence length="1255" mass="135239">MAGGRKTPAKAQPAQPATRTRSTAVPRDEALQRLQEAFVVLKQTKQGNGQGLEDCARAVGADDLMRHPSPDVRLWAAKCLAEVLRIFVPSPPVEKERMQPVLELFLEQLALLKDPMGPNYTEAFGLLERLTEIRGFMLIFDCPDPESVIISLVTTCLEAARAKMGSSDGQLESLLTPLLTNILGEADELPKHALGELLEELMTKRKGAASLVRRVLGGLAEGSAAVPINDYLNKALFTGEEELRETEKAPGYKISQERLEGILCATSELYSIQPSLVARVLPNLQADLQNVNPDRRRATTAVIGQILAYCHPVSEGQNVSTSGLQDRFRDRLGDADDGVRMTALEGAAGVLQSAIAQVATAHPVVAVGESLREKILERCLDPNDAIRLRAVEIVTEAALASEAGVRFLLPILPDACRRILDKKPRVREACAEASAKLYAKHALPRWTEGNYQAGQELNWIPQLLCEAYAAFCSSRLGYVAQLEEHIEQHVLGCGAGLSEGQRALALLGFYSSAAQGTEAAVHGLQTLLAKKRDAHRALRRYIQKRSEKAAPLGEADAGSSLALVPHEVAAAEPHSRPEAIEWLEQLGRLSPTMDDKYTRPEVLAAHIRAFDAVRDKGLWKQLEKLLEPAGQESTAQLAGSLQELDRLLRVHRLAELAPLLRRALVSTWLLPDQVAELLNIWKSSPEVLDEAPSSELVAAAGITIANLAKSFPGAFMPFVGELAKLLPESSAEDAKVILQTLAAIAKRADLEPSQLEAQNLSQTLLEALSLSESSSMASLSRKVAKIMLLLSEKDCCQVSLELLKWAEENKEASESKLQALSLQLAAALLEWSRRHPHFPHLSVEPWLAEARRVLSQPNGERDENTSMVQCAAADLLAAAGSAEDVAKILLAPKAAVATEALALTDGTEDAKWPWFDPLPVHAACAALRAIRLGTVESSTLLLARMGGRLVAAMGTGRPTIDPEKLLQSLLTMKRSSSASKLKPAERLRVCTALPAVFALASLKRHRDAAQLMLQGSLRAAWQGPQTELLDFAVACFVHFLSRLDVFKKEVAEKVSAFPDSSKVAAFFCDALLRCDVQHSAELLGVALRVCDRVRYFVDREDPSSDAVHRAGCVLRYVCEKRCPELGLQGAQLLQGAARGSMPAQLFAIRPSSGRPAANIALQDSPDRPVGVAPAAALKDPEVAKAGAVVAQGAHAAQALATPQRRPSLLKRATPSGESPGAASSGSGKRSVTGEAVAAALNAQSKLKRARKSKVA</sequence>
<evidence type="ECO:0000313" key="8">
    <source>
        <dbReference type="EMBL" id="CAK9072407.1"/>
    </source>
</evidence>
<dbReference type="Proteomes" id="UP001642484">
    <property type="component" value="Unassembled WGS sequence"/>
</dbReference>
<evidence type="ECO:0000256" key="4">
    <source>
        <dbReference type="ARBA" id="ARBA00023242"/>
    </source>
</evidence>
<feature type="coiled-coil region" evidence="6">
    <location>
        <begin position="803"/>
        <end position="830"/>
    </location>
</feature>
<keyword evidence="2" id="KW-0132">Cell division</keyword>
<keyword evidence="4" id="KW-0539">Nucleus</keyword>
<evidence type="ECO:0000256" key="6">
    <source>
        <dbReference type="SAM" id="Coils"/>
    </source>
</evidence>
<keyword evidence="6" id="KW-0175">Coiled coil</keyword>
<dbReference type="Pfam" id="PF20168">
    <property type="entry name" value="PDS5"/>
    <property type="match status" value="1"/>
</dbReference>
<evidence type="ECO:0000256" key="3">
    <source>
        <dbReference type="ARBA" id="ARBA00022776"/>
    </source>
</evidence>
<dbReference type="EMBL" id="CAXAMN010022740">
    <property type="protein sequence ID" value="CAK9072407.1"/>
    <property type="molecule type" value="Genomic_DNA"/>
</dbReference>
<comment type="subcellular location">
    <subcellularLocation>
        <location evidence="1">Nucleus</location>
    </subcellularLocation>
</comment>
<evidence type="ECO:0000256" key="1">
    <source>
        <dbReference type="ARBA" id="ARBA00004123"/>
    </source>
</evidence>
<evidence type="ECO:0000256" key="5">
    <source>
        <dbReference type="ARBA" id="ARBA00023306"/>
    </source>
</evidence>
<dbReference type="InterPro" id="IPR011989">
    <property type="entry name" value="ARM-like"/>
</dbReference>
<feature type="compositionally biased region" description="Low complexity" evidence="7">
    <location>
        <begin position="1"/>
        <end position="20"/>
    </location>
</feature>
<feature type="region of interest" description="Disordered" evidence="7">
    <location>
        <begin position="1"/>
        <end position="26"/>
    </location>
</feature>
<organism evidence="8 9">
    <name type="scientific">Durusdinium trenchii</name>
    <dbReference type="NCBI Taxonomy" id="1381693"/>
    <lineage>
        <taxon>Eukaryota</taxon>
        <taxon>Sar</taxon>
        <taxon>Alveolata</taxon>
        <taxon>Dinophyceae</taxon>
        <taxon>Suessiales</taxon>
        <taxon>Symbiodiniaceae</taxon>
        <taxon>Durusdinium</taxon>
    </lineage>
</organism>
<evidence type="ECO:0000256" key="7">
    <source>
        <dbReference type="SAM" id="MobiDB-lite"/>
    </source>
</evidence>
<keyword evidence="9" id="KW-1185">Reference proteome</keyword>
<dbReference type="InterPro" id="IPR016024">
    <property type="entry name" value="ARM-type_fold"/>
</dbReference>
<dbReference type="Gene3D" id="1.25.10.10">
    <property type="entry name" value="Leucine-rich Repeat Variant"/>
    <property type="match status" value="1"/>
</dbReference>
<dbReference type="InterPro" id="IPR039776">
    <property type="entry name" value="Pds5"/>
</dbReference>
<gene>
    <name evidence="8" type="ORF">CCMP2556_LOCUS35622</name>
</gene>
<keyword evidence="5" id="KW-0131">Cell cycle</keyword>
<evidence type="ECO:0000313" key="9">
    <source>
        <dbReference type="Proteomes" id="UP001642484"/>
    </source>
</evidence>
<reference evidence="8 9" key="1">
    <citation type="submission" date="2024-02" db="EMBL/GenBank/DDBJ databases">
        <authorList>
            <person name="Chen Y."/>
            <person name="Shah S."/>
            <person name="Dougan E. K."/>
            <person name="Thang M."/>
            <person name="Chan C."/>
        </authorList>
    </citation>
    <scope>NUCLEOTIDE SEQUENCE [LARGE SCALE GENOMIC DNA]</scope>
</reference>
<dbReference type="PANTHER" id="PTHR12663">
    <property type="entry name" value="ANDROGEN INDUCED INHIBITOR OF PROLIFERATION AS3 / PDS5-RELATED"/>
    <property type="match status" value="1"/>
</dbReference>
<accession>A0ABP0PBM5</accession>
<dbReference type="PANTHER" id="PTHR12663:SF0">
    <property type="entry name" value="PRECOCIOUS DISSOCIATION OF SISTERS 5, ISOFORM A"/>
    <property type="match status" value="1"/>
</dbReference>
<dbReference type="SUPFAM" id="SSF48371">
    <property type="entry name" value="ARM repeat"/>
    <property type="match status" value="1"/>
</dbReference>